<dbReference type="STRING" id="43265.A0A545VV53"/>
<gene>
    <name evidence="5" type="ORF">IF1G_06194</name>
</gene>
<dbReference type="InterPro" id="IPR012677">
    <property type="entry name" value="Nucleotide-bd_a/b_plait_sf"/>
</dbReference>
<dbReference type="SMART" id="SM00360">
    <property type="entry name" value="RRM"/>
    <property type="match status" value="1"/>
</dbReference>
<feature type="compositionally biased region" description="Low complexity" evidence="3">
    <location>
        <begin position="163"/>
        <end position="184"/>
    </location>
</feature>
<dbReference type="GO" id="GO:0005634">
    <property type="term" value="C:nucleus"/>
    <property type="evidence" value="ECO:0007669"/>
    <property type="project" value="TreeGrafter"/>
</dbReference>
<dbReference type="Pfam" id="PF00076">
    <property type="entry name" value="RRM_1"/>
    <property type="match status" value="1"/>
</dbReference>
<dbReference type="InterPro" id="IPR025715">
    <property type="entry name" value="FoP_C"/>
</dbReference>
<dbReference type="SMART" id="SM01218">
    <property type="entry name" value="FoP_duplication"/>
    <property type="match status" value="1"/>
</dbReference>
<evidence type="ECO:0000256" key="3">
    <source>
        <dbReference type="SAM" id="MobiDB-lite"/>
    </source>
</evidence>
<feature type="domain" description="RRM" evidence="4">
    <location>
        <begin position="67"/>
        <end position="145"/>
    </location>
</feature>
<evidence type="ECO:0000256" key="1">
    <source>
        <dbReference type="ARBA" id="ARBA00022884"/>
    </source>
</evidence>
<comment type="caution">
    <text evidence="5">The sequence shown here is derived from an EMBL/GenBank/DDBJ whole genome shotgun (WGS) entry which is preliminary data.</text>
</comment>
<organism evidence="5 6">
    <name type="scientific">Cordyceps javanica</name>
    <dbReference type="NCBI Taxonomy" id="43265"/>
    <lineage>
        <taxon>Eukaryota</taxon>
        <taxon>Fungi</taxon>
        <taxon>Dikarya</taxon>
        <taxon>Ascomycota</taxon>
        <taxon>Pezizomycotina</taxon>
        <taxon>Sordariomycetes</taxon>
        <taxon>Hypocreomycetidae</taxon>
        <taxon>Hypocreales</taxon>
        <taxon>Cordycipitaceae</taxon>
        <taxon>Cordyceps</taxon>
    </lineage>
</organism>
<sequence length="247" mass="25575">MSGKLDKPLDDIVSARRKSAGNRRSQRRTAGRTATAPAGGIQKAKPTARGAAAKGAQGKTAGPQGESKVIVSNLPKDVSEQQIKEYFVQSVGPIKRVELSYGPNSQSRGIANVIFHKPDGASRAFQKLNGLLVDNRPIKIEIVVGAAQADKVIPPVKTLAERASQPKAQPKSAAAAKQGNNAGKDGAKGKAGKGRRGRNARPIKKSLTELDADMDNYMADSSANTAGAAPATATAANGDSAMADEIS</sequence>
<dbReference type="EMBL" id="SPUK01000008">
    <property type="protein sequence ID" value="TQV95207.1"/>
    <property type="molecule type" value="Genomic_DNA"/>
</dbReference>
<dbReference type="PROSITE" id="PS50102">
    <property type="entry name" value="RRM"/>
    <property type="match status" value="1"/>
</dbReference>
<evidence type="ECO:0000256" key="2">
    <source>
        <dbReference type="PROSITE-ProRule" id="PRU00176"/>
    </source>
</evidence>
<dbReference type="PANTHER" id="PTHR19965:SF35">
    <property type="entry name" value="RNA ANNEALING PROTEIN YRA1"/>
    <property type="match status" value="1"/>
</dbReference>
<name>A0A545VV53_9HYPO</name>
<dbReference type="PANTHER" id="PTHR19965">
    <property type="entry name" value="RNA AND EXPORT FACTOR BINDING PROTEIN"/>
    <property type="match status" value="1"/>
</dbReference>
<dbReference type="SUPFAM" id="SSF54928">
    <property type="entry name" value="RNA-binding domain, RBD"/>
    <property type="match status" value="1"/>
</dbReference>
<dbReference type="OrthoDB" id="346839at2759"/>
<dbReference type="Gene3D" id="3.30.70.330">
    <property type="match status" value="1"/>
</dbReference>
<accession>A0A545VV53</accession>
<feature type="region of interest" description="Disordered" evidence="3">
    <location>
        <begin position="1"/>
        <end position="67"/>
    </location>
</feature>
<feature type="compositionally biased region" description="Basic residues" evidence="3">
    <location>
        <begin position="15"/>
        <end position="30"/>
    </location>
</feature>
<feature type="compositionally biased region" description="Low complexity" evidence="3">
    <location>
        <begin position="31"/>
        <end position="65"/>
    </location>
</feature>
<feature type="compositionally biased region" description="Basic and acidic residues" evidence="3">
    <location>
        <begin position="1"/>
        <end position="14"/>
    </location>
</feature>
<feature type="compositionally biased region" description="Basic residues" evidence="3">
    <location>
        <begin position="190"/>
        <end position="204"/>
    </location>
</feature>
<feature type="region of interest" description="Disordered" evidence="3">
    <location>
        <begin position="160"/>
        <end position="247"/>
    </location>
</feature>
<evidence type="ECO:0000259" key="4">
    <source>
        <dbReference type="PROSITE" id="PS50102"/>
    </source>
</evidence>
<reference evidence="5 6" key="1">
    <citation type="journal article" date="2019" name="Appl. Microbiol. Biotechnol.">
        <title>Genome sequence of Isaria javanica and comparative genome analysis insights into family S53 peptidase evolution in fungal entomopathogens.</title>
        <authorList>
            <person name="Lin R."/>
            <person name="Zhang X."/>
            <person name="Xin B."/>
            <person name="Zou M."/>
            <person name="Gao Y."/>
            <person name="Qin F."/>
            <person name="Hu Q."/>
            <person name="Xie B."/>
            <person name="Cheng X."/>
        </authorList>
    </citation>
    <scope>NUCLEOTIDE SEQUENCE [LARGE SCALE GENOMIC DNA]</scope>
    <source>
        <strain evidence="5 6">IJ1G</strain>
    </source>
</reference>
<dbReference type="InterPro" id="IPR000504">
    <property type="entry name" value="RRM_dom"/>
</dbReference>
<dbReference type="InterPro" id="IPR035979">
    <property type="entry name" value="RBD_domain_sf"/>
</dbReference>
<keyword evidence="6" id="KW-1185">Reference proteome</keyword>
<dbReference type="AlphaFoldDB" id="A0A545VV53"/>
<dbReference type="InterPro" id="IPR051229">
    <property type="entry name" value="ALYREF_mRNA_export"/>
</dbReference>
<proteinExistence type="predicted"/>
<dbReference type="Proteomes" id="UP000315783">
    <property type="component" value="Unassembled WGS sequence"/>
</dbReference>
<feature type="compositionally biased region" description="Low complexity" evidence="3">
    <location>
        <begin position="218"/>
        <end position="247"/>
    </location>
</feature>
<dbReference type="Pfam" id="PF13865">
    <property type="entry name" value="FoP_duplication"/>
    <property type="match status" value="1"/>
</dbReference>
<evidence type="ECO:0000313" key="5">
    <source>
        <dbReference type="EMBL" id="TQV95207.1"/>
    </source>
</evidence>
<protein>
    <submittedName>
        <fullName evidence="5">RNA recognition domain-containing protein</fullName>
    </submittedName>
</protein>
<evidence type="ECO:0000313" key="6">
    <source>
        <dbReference type="Proteomes" id="UP000315783"/>
    </source>
</evidence>
<keyword evidence="1 2" id="KW-0694">RNA-binding</keyword>
<dbReference type="GO" id="GO:0003729">
    <property type="term" value="F:mRNA binding"/>
    <property type="evidence" value="ECO:0007669"/>
    <property type="project" value="TreeGrafter"/>
</dbReference>